<dbReference type="PRINTS" id="PR00823">
    <property type="entry name" value="PANCLIPASE"/>
</dbReference>
<evidence type="ECO:0000256" key="3">
    <source>
        <dbReference type="ARBA" id="ARBA00022525"/>
    </source>
</evidence>
<dbReference type="Gene3D" id="3.40.50.1820">
    <property type="entry name" value="alpha/beta hydrolase"/>
    <property type="match status" value="1"/>
</dbReference>
<dbReference type="GO" id="GO:0016042">
    <property type="term" value="P:lipid catabolic process"/>
    <property type="evidence" value="ECO:0007669"/>
    <property type="project" value="TreeGrafter"/>
</dbReference>
<evidence type="ECO:0000256" key="5">
    <source>
        <dbReference type="RuleBase" id="RU004262"/>
    </source>
</evidence>
<dbReference type="Pfam" id="PF00151">
    <property type="entry name" value="Lipase"/>
    <property type="match status" value="1"/>
</dbReference>
<feature type="signal peptide" evidence="6">
    <location>
        <begin position="1"/>
        <end position="22"/>
    </location>
</feature>
<name>A0A5N5TCX3_9CRUS</name>
<dbReference type="PANTHER" id="PTHR11610">
    <property type="entry name" value="LIPASE"/>
    <property type="match status" value="1"/>
</dbReference>
<dbReference type="OrthoDB" id="446723at2759"/>
<dbReference type="CDD" id="cd00707">
    <property type="entry name" value="Pancreat_lipase_like"/>
    <property type="match status" value="1"/>
</dbReference>
<dbReference type="Proteomes" id="UP000326759">
    <property type="component" value="Unassembled WGS sequence"/>
</dbReference>
<keyword evidence="4" id="KW-1015">Disulfide bond</keyword>
<dbReference type="PRINTS" id="PR00821">
    <property type="entry name" value="TAGLIPASE"/>
</dbReference>
<dbReference type="GO" id="GO:0004806">
    <property type="term" value="F:triacylglycerol lipase activity"/>
    <property type="evidence" value="ECO:0007669"/>
    <property type="project" value="InterPro"/>
</dbReference>
<dbReference type="InterPro" id="IPR000734">
    <property type="entry name" value="TAG_lipase"/>
</dbReference>
<dbReference type="InterPro" id="IPR029058">
    <property type="entry name" value="AB_hydrolase_fold"/>
</dbReference>
<feature type="domain" description="Lipase" evidence="7">
    <location>
        <begin position="38"/>
        <end position="340"/>
    </location>
</feature>
<dbReference type="EMBL" id="SEYY01003012">
    <property type="protein sequence ID" value="KAB7504504.1"/>
    <property type="molecule type" value="Genomic_DNA"/>
</dbReference>
<dbReference type="GO" id="GO:0005615">
    <property type="term" value="C:extracellular space"/>
    <property type="evidence" value="ECO:0007669"/>
    <property type="project" value="TreeGrafter"/>
</dbReference>
<comment type="similarity">
    <text evidence="2 5">Belongs to the AB hydrolase superfamily. Lipase family.</text>
</comment>
<evidence type="ECO:0000256" key="4">
    <source>
        <dbReference type="ARBA" id="ARBA00023157"/>
    </source>
</evidence>
<keyword evidence="9" id="KW-1185">Reference proteome</keyword>
<protein>
    <submittedName>
        <fullName evidence="8">Pancreatic triacylglycerol lipase</fullName>
    </submittedName>
</protein>
<dbReference type="PANTHER" id="PTHR11610:SF173">
    <property type="entry name" value="LIPASE DOMAIN-CONTAINING PROTEIN-RELATED"/>
    <property type="match status" value="1"/>
</dbReference>
<evidence type="ECO:0000259" key="7">
    <source>
        <dbReference type="Pfam" id="PF00151"/>
    </source>
</evidence>
<keyword evidence="6" id="KW-0732">Signal</keyword>
<dbReference type="InterPro" id="IPR013818">
    <property type="entry name" value="Lipase"/>
</dbReference>
<dbReference type="AlphaFoldDB" id="A0A5N5TCX3"/>
<reference evidence="8 9" key="1">
    <citation type="journal article" date="2019" name="PLoS Biol.">
        <title>Sex chromosomes control vertical transmission of feminizing Wolbachia symbionts in an isopod.</title>
        <authorList>
            <person name="Becking T."/>
            <person name="Chebbi M.A."/>
            <person name="Giraud I."/>
            <person name="Moumen B."/>
            <person name="Laverre T."/>
            <person name="Caubet Y."/>
            <person name="Peccoud J."/>
            <person name="Gilbert C."/>
            <person name="Cordaux R."/>
        </authorList>
    </citation>
    <scope>NUCLEOTIDE SEQUENCE [LARGE SCALE GENOMIC DNA]</scope>
    <source>
        <strain evidence="8">ANa2</strain>
        <tissue evidence="8">Whole body excluding digestive tract and cuticle</tissue>
    </source>
</reference>
<keyword evidence="3" id="KW-0964">Secreted</keyword>
<evidence type="ECO:0000256" key="1">
    <source>
        <dbReference type="ARBA" id="ARBA00004613"/>
    </source>
</evidence>
<sequence length="459" mass="50985">MFSNNFFSIFAGTLLALQLVSSNPAVLSKGKEVQDDKEWCDDVLGCLEITDDWYCPTRPINVLPDTRADINTRFYLHTREAPNIGIEYTVSADDLTSLENSPFDPTKPTKFICHGFIDKGTTRWLTEVAENLLKHGDYNVIRIDWGDGSKPMYDQATANTRVVGLEIKHFVNTLIDTYGFDPANAHCIGHSLGSHTCGYGGEQIPGFGRITGLDPAGPYFTGTPYFVHLDDTDAVFVDNYHTDADSILVLGYGTGEPMGNVDIYPNSGHDQPGCDPVDIAVELITEDMINGGRDIFACSHIRSIKYFNESLFDNTCKWVAHLCYDYETFEAGNCYSCGDDNSLCTDHERIDHGLIKRSLFIDLIDVDHILRVELLWKYNDEVLHPGTHCNGLLCNRSLYVQSVLVSPISHYPESERQSFESTACSTDGSYTEIEDGSTVSFLVSTACTAVSTENTVTKK</sequence>
<dbReference type="InterPro" id="IPR033906">
    <property type="entry name" value="Lipase_N"/>
</dbReference>
<evidence type="ECO:0000313" key="8">
    <source>
        <dbReference type="EMBL" id="KAB7504504.1"/>
    </source>
</evidence>
<comment type="subcellular location">
    <subcellularLocation>
        <location evidence="1">Secreted</location>
    </subcellularLocation>
</comment>
<evidence type="ECO:0000313" key="9">
    <source>
        <dbReference type="Proteomes" id="UP000326759"/>
    </source>
</evidence>
<comment type="caution">
    <text evidence="8">The sequence shown here is derived from an EMBL/GenBank/DDBJ whole genome shotgun (WGS) entry which is preliminary data.</text>
</comment>
<evidence type="ECO:0000256" key="6">
    <source>
        <dbReference type="SAM" id="SignalP"/>
    </source>
</evidence>
<organism evidence="8 9">
    <name type="scientific">Armadillidium nasatum</name>
    <dbReference type="NCBI Taxonomy" id="96803"/>
    <lineage>
        <taxon>Eukaryota</taxon>
        <taxon>Metazoa</taxon>
        <taxon>Ecdysozoa</taxon>
        <taxon>Arthropoda</taxon>
        <taxon>Crustacea</taxon>
        <taxon>Multicrustacea</taxon>
        <taxon>Malacostraca</taxon>
        <taxon>Eumalacostraca</taxon>
        <taxon>Peracarida</taxon>
        <taxon>Isopoda</taxon>
        <taxon>Oniscidea</taxon>
        <taxon>Crinocheta</taxon>
        <taxon>Armadillidiidae</taxon>
        <taxon>Armadillidium</taxon>
    </lineage>
</organism>
<feature type="chain" id="PRO_5024377780" evidence="6">
    <location>
        <begin position="23"/>
        <end position="459"/>
    </location>
</feature>
<evidence type="ECO:0000256" key="2">
    <source>
        <dbReference type="ARBA" id="ARBA00010701"/>
    </source>
</evidence>
<proteinExistence type="inferred from homology"/>
<dbReference type="SUPFAM" id="SSF53474">
    <property type="entry name" value="alpha/beta-Hydrolases"/>
    <property type="match status" value="1"/>
</dbReference>
<accession>A0A5N5TCX3</accession>
<dbReference type="InterPro" id="IPR002331">
    <property type="entry name" value="Lipase_panc"/>
</dbReference>
<gene>
    <name evidence="8" type="primary">PNLIP_1</name>
    <name evidence="8" type="ORF">Anas_10417</name>
</gene>